<dbReference type="Gene3D" id="3.30.70.2760">
    <property type="match status" value="1"/>
</dbReference>
<dbReference type="Gene3D" id="1.10.3210.10">
    <property type="entry name" value="Hypothetical protein af1432"/>
    <property type="match status" value="1"/>
</dbReference>
<reference evidence="1" key="1">
    <citation type="submission" date="2020-04" db="EMBL/GenBank/DDBJ databases">
        <authorList>
            <person name="Alioto T."/>
            <person name="Alioto T."/>
            <person name="Gomez Garrido J."/>
        </authorList>
    </citation>
    <scope>NUCLEOTIDE SEQUENCE</scope>
    <source>
        <strain evidence="1">A484AB</strain>
    </source>
</reference>
<dbReference type="GO" id="GO:0005634">
    <property type="term" value="C:nucleus"/>
    <property type="evidence" value="ECO:0007669"/>
    <property type="project" value="TreeGrafter"/>
</dbReference>
<dbReference type="OrthoDB" id="9991235at2759"/>
<keyword evidence="2" id="KW-1185">Reference proteome</keyword>
<evidence type="ECO:0000313" key="2">
    <source>
        <dbReference type="Proteomes" id="UP001152795"/>
    </source>
</evidence>
<comment type="caution">
    <text evidence="1">The sequence shown here is derived from an EMBL/GenBank/DDBJ whole genome shotgun (WGS) entry which is preliminary data.</text>
</comment>
<name>A0A7D9EXM1_PARCT</name>
<dbReference type="InterPro" id="IPR050135">
    <property type="entry name" value="dGTPase-like"/>
</dbReference>
<dbReference type="AlphaFoldDB" id="A0A7D9EXM1"/>
<organism evidence="1 2">
    <name type="scientific">Paramuricea clavata</name>
    <name type="common">Red gorgonian</name>
    <name type="synonym">Violescent sea-whip</name>
    <dbReference type="NCBI Taxonomy" id="317549"/>
    <lineage>
        <taxon>Eukaryota</taxon>
        <taxon>Metazoa</taxon>
        <taxon>Cnidaria</taxon>
        <taxon>Anthozoa</taxon>
        <taxon>Octocorallia</taxon>
        <taxon>Malacalcyonacea</taxon>
        <taxon>Plexauridae</taxon>
        <taxon>Paramuricea</taxon>
    </lineage>
</organism>
<protein>
    <submittedName>
        <fullName evidence="1">SAM domain and HD domain-containing 1</fullName>
    </submittedName>
</protein>
<dbReference type="SUPFAM" id="SSF109604">
    <property type="entry name" value="HD-domain/PDEase-like"/>
    <property type="match status" value="1"/>
</dbReference>
<accession>A0A7D9EXM1</accession>
<dbReference type="GO" id="GO:0006203">
    <property type="term" value="P:dGTP catabolic process"/>
    <property type="evidence" value="ECO:0007669"/>
    <property type="project" value="TreeGrafter"/>
</dbReference>
<evidence type="ECO:0000313" key="1">
    <source>
        <dbReference type="EMBL" id="CAB4019253.1"/>
    </source>
</evidence>
<dbReference type="PANTHER" id="PTHR11373">
    <property type="entry name" value="DEOXYNUCLEOSIDE TRIPHOSPHATE TRIPHOSPHOHYDROLASE"/>
    <property type="match status" value="1"/>
</dbReference>
<dbReference type="EMBL" id="CACRXK020010375">
    <property type="protein sequence ID" value="CAB4019253.1"/>
    <property type="molecule type" value="Genomic_DNA"/>
</dbReference>
<proteinExistence type="predicted"/>
<gene>
    <name evidence="1" type="ORF">PACLA_8A005803</name>
</gene>
<dbReference type="Proteomes" id="UP001152795">
    <property type="component" value="Unassembled WGS sequence"/>
</dbReference>
<sequence length="179" mass="20938">MITDALVLLEDKYKFSEAISDMEKYIKLTDSIFYEILRSNDADEKTKKAKEILERIQQRNLYKLCGQFQPTKKLENSHVSKAAEEIASLSKGRVDPNEIFVSIVDIHFGKEDQDPVKSVLFYKKNGEITSSIGRDDVSRMLPQTFSEQYVRVYGKKISTEVDKQIIEDCFEKWRLKYKY</sequence>
<dbReference type="GO" id="GO:0008832">
    <property type="term" value="F:dGTPase activity"/>
    <property type="evidence" value="ECO:0007669"/>
    <property type="project" value="TreeGrafter"/>
</dbReference>
<dbReference type="PANTHER" id="PTHR11373:SF4">
    <property type="entry name" value="DEOXYNUCLEOSIDE TRIPHOSPHATE TRIPHOSPHOHYDROLASE SAMHD1"/>
    <property type="match status" value="1"/>
</dbReference>